<dbReference type="Proteomes" id="UP000433366">
    <property type="component" value="Unassembled WGS sequence"/>
</dbReference>
<comment type="caution">
    <text evidence="1">The sequence shown here is derived from an EMBL/GenBank/DDBJ whole genome shotgun (WGS) entry which is preliminary data.</text>
</comment>
<organism evidence="1 2">
    <name type="scientific">Staphylococcus aureus</name>
    <dbReference type="NCBI Taxonomy" id="1280"/>
    <lineage>
        <taxon>Bacteria</taxon>
        <taxon>Bacillati</taxon>
        <taxon>Bacillota</taxon>
        <taxon>Bacilli</taxon>
        <taxon>Bacillales</taxon>
        <taxon>Staphylococcaceae</taxon>
        <taxon>Staphylococcus</taxon>
    </lineage>
</organism>
<sequence>MVTQYETLVQSFTSSYAVKQQSNYKLSSTPLSSPK</sequence>
<evidence type="ECO:0000313" key="2">
    <source>
        <dbReference type="Proteomes" id="UP000433366"/>
    </source>
</evidence>
<accession>A0A5F0HPD0</accession>
<gene>
    <name evidence="1" type="ORF">GO793_00580</name>
</gene>
<reference evidence="1 2" key="1">
    <citation type="submission" date="2019-11" db="EMBL/GenBank/DDBJ databases">
        <title>Implementation of targeted gown and glove precautions to prevent Staphylococcus aureus acquisition in community-based nursing homes.</title>
        <authorList>
            <person name="Stine O.C."/>
        </authorList>
    </citation>
    <scope>NUCLEOTIDE SEQUENCE [LARGE SCALE GENOMIC DNA]</scope>
    <source>
        <strain evidence="1 2">S_4031.LGMP.AI</strain>
    </source>
</reference>
<dbReference type="AlphaFoldDB" id="A0A5F0HPD0"/>
<protein>
    <submittedName>
        <fullName evidence="1">Uncharacterized protein</fullName>
    </submittedName>
</protein>
<dbReference type="EMBL" id="WPRH01000048">
    <property type="protein sequence ID" value="MVI54369.1"/>
    <property type="molecule type" value="Genomic_DNA"/>
</dbReference>
<proteinExistence type="predicted"/>
<evidence type="ECO:0000313" key="1">
    <source>
        <dbReference type="EMBL" id="MVI54369.1"/>
    </source>
</evidence>
<name>A0A5F0HPD0_STAAU</name>